<sequence>MELFSKPAVGGIIEKNISGIDYILVQDRYKDDARSELGLIEIPSGKIREFENIFNCLRREIWEETGLEVTYIEGENEAIIFEENDYKVLNYIPFSCSQNIKGIYPIMVQTFICKANGELLKQTNETKNIRWISLSELQELLENNEESFYPMHVLTLKKYLKCKTKSK</sequence>
<dbReference type="Gene3D" id="3.90.79.10">
    <property type="entry name" value="Nucleoside Triphosphate Pyrophosphohydrolase"/>
    <property type="match status" value="1"/>
</dbReference>
<evidence type="ECO:0000313" key="5">
    <source>
        <dbReference type="Proteomes" id="UP001142078"/>
    </source>
</evidence>
<dbReference type="CDD" id="cd02883">
    <property type="entry name" value="NUDIX_Hydrolase"/>
    <property type="match status" value="1"/>
</dbReference>
<dbReference type="PANTHER" id="PTHR43736">
    <property type="entry name" value="ADP-RIBOSE PYROPHOSPHATASE"/>
    <property type="match status" value="1"/>
</dbReference>
<evidence type="ECO:0000313" key="4">
    <source>
        <dbReference type="EMBL" id="MCR2044043.1"/>
    </source>
</evidence>
<dbReference type="OrthoDB" id="9786032at2"/>
<proteinExistence type="inferred from homology"/>
<dbReference type="PROSITE" id="PS51462">
    <property type="entry name" value="NUDIX"/>
    <property type="match status" value="1"/>
</dbReference>
<dbReference type="InterPro" id="IPR015797">
    <property type="entry name" value="NUDIX_hydrolase-like_dom_sf"/>
</dbReference>
<feature type="domain" description="Nudix hydrolase" evidence="3">
    <location>
        <begin position="4"/>
        <end position="154"/>
    </location>
</feature>
<dbReference type="PROSITE" id="PS00893">
    <property type="entry name" value="NUDIX_BOX"/>
    <property type="match status" value="1"/>
</dbReference>
<dbReference type="InterPro" id="IPR000086">
    <property type="entry name" value="NUDIX_hydrolase_dom"/>
</dbReference>
<dbReference type="PANTHER" id="PTHR43736:SF1">
    <property type="entry name" value="DIHYDRONEOPTERIN TRIPHOSPHATE DIPHOSPHATASE"/>
    <property type="match status" value="1"/>
</dbReference>
<comment type="similarity">
    <text evidence="1">Belongs to the Nudix hydrolase family.</text>
</comment>
<name>A0A9X2MHB8_9FIRM</name>
<evidence type="ECO:0000256" key="2">
    <source>
        <dbReference type="ARBA" id="ARBA00022801"/>
    </source>
</evidence>
<evidence type="ECO:0000256" key="1">
    <source>
        <dbReference type="ARBA" id="ARBA00005582"/>
    </source>
</evidence>
<dbReference type="SUPFAM" id="SSF55811">
    <property type="entry name" value="Nudix"/>
    <property type="match status" value="1"/>
</dbReference>
<accession>A0A9X2MHB8</accession>
<comment type="caution">
    <text evidence="4">The sequence shown here is derived from an EMBL/GenBank/DDBJ whole genome shotgun (WGS) entry which is preliminary data.</text>
</comment>
<dbReference type="EMBL" id="JANJZL010000004">
    <property type="protein sequence ID" value="MCR2044043.1"/>
    <property type="molecule type" value="Genomic_DNA"/>
</dbReference>
<dbReference type="GO" id="GO:0016787">
    <property type="term" value="F:hydrolase activity"/>
    <property type="evidence" value="ECO:0007669"/>
    <property type="project" value="UniProtKB-KW"/>
</dbReference>
<keyword evidence="5" id="KW-1185">Reference proteome</keyword>
<evidence type="ECO:0000259" key="3">
    <source>
        <dbReference type="PROSITE" id="PS51462"/>
    </source>
</evidence>
<reference evidence="4" key="1">
    <citation type="submission" date="2022-07" db="EMBL/GenBank/DDBJ databases">
        <title>Enhanced cultured diversity of the mouse gut microbiota enables custom-made synthetic communities.</title>
        <authorList>
            <person name="Afrizal A."/>
        </authorList>
    </citation>
    <scope>NUCLEOTIDE SEQUENCE</scope>
    <source>
        <strain evidence="4">DSM 29482</strain>
    </source>
</reference>
<dbReference type="RefSeq" id="WP_042682957.1">
    <property type="nucleotide sequence ID" value="NZ_CABKTM010000049.1"/>
</dbReference>
<protein>
    <submittedName>
        <fullName evidence="4">NUDIX domain-containing protein</fullName>
    </submittedName>
</protein>
<dbReference type="Proteomes" id="UP001142078">
    <property type="component" value="Unassembled WGS sequence"/>
</dbReference>
<dbReference type="AlphaFoldDB" id="A0A9X2MHB8"/>
<keyword evidence="2" id="KW-0378">Hydrolase</keyword>
<dbReference type="InterPro" id="IPR020084">
    <property type="entry name" value="NUDIX_hydrolase_CS"/>
</dbReference>
<organism evidence="4 5">
    <name type="scientific">Anaerosalibacter massiliensis</name>
    <dbReference type="NCBI Taxonomy" id="1347392"/>
    <lineage>
        <taxon>Bacteria</taxon>
        <taxon>Bacillati</taxon>
        <taxon>Bacillota</taxon>
        <taxon>Tissierellia</taxon>
        <taxon>Tissierellales</taxon>
        <taxon>Sporanaerobacteraceae</taxon>
        <taxon>Anaerosalibacter</taxon>
    </lineage>
</organism>
<gene>
    <name evidence="4" type="ORF">NSA23_07905</name>
</gene>
<dbReference type="Pfam" id="PF00293">
    <property type="entry name" value="NUDIX"/>
    <property type="match status" value="1"/>
</dbReference>